<dbReference type="InterPro" id="IPR000917">
    <property type="entry name" value="Sulfatase_N"/>
</dbReference>
<dbReference type="CDD" id="cd16027">
    <property type="entry name" value="SGSH"/>
    <property type="match status" value="1"/>
</dbReference>
<dbReference type="PANTHER" id="PTHR42693:SF53">
    <property type="entry name" value="ENDO-4-O-SULFATASE"/>
    <property type="match status" value="1"/>
</dbReference>
<dbReference type="Pfam" id="PF00884">
    <property type="entry name" value="Sulfatase"/>
    <property type="match status" value="1"/>
</dbReference>
<proteinExistence type="inferred from homology"/>
<dbReference type="InterPro" id="IPR050738">
    <property type="entry name" value="Sulfatase"/>
</dbReference>
<dbReference type="InterPro" id="IPR017850">
    <property type="entry name" value="Alkaline_phosphatase_core_sf"/>
</dbReference>
<gene>
    <name evidence="4" type="ORF">UCRPC4_g04768</name>
</gene>
<evidence type="ECO:0000256" key="2">
    <source>
        <dbReference type="ARBA" id="ARBA00022801"/>
    </source>
</evidence>
<name>A0A0G2G4R5_PHACM</name>
<dbReference type="GO" id="GO:0004065">
    <property type="term" value="F:arylsulfatase activity"/>
    <property type="evidence" value="ECO:0007669"/>
    <property type="project" value="TreeGrafter"/>
</dbReference>
<dbReference type="Gene3D" id="3.40.720.10">
    <property type="entry name" value="Alkaline Phosphatase, subunit A"/>
    <property type="match status" value="1"/>
</dbReference>
<dbReference type="PANTHER" id="PTHR42693">
    <property type="entry name" value="ARYLSULFATASE FAMILY MEMBER"/>
    <property type="match status" value="1"/>
</dbReference>
<protein>
    <submittedName>
        <fullName evidence="4">Putative n-sulfoglucosamine sulfohydrolase</fullName>
    </submittedName>
</protein>
<reference evidence="4 5" key="1">
    <citation type="submission" date="2015-05" db="EMBL/GenBank/DDBJ databases">
        <title>Distinctive expansion of gene families associated with plant cell wall degradation and secondary metabolism in the genomes of grapevine trunk pathogens.</title>
        <authorList>
            <person name="Lawrence D.P."/>
            <person name="Travadon R."/>
            <person name="Rolshausen P.E."/>
            <person name="Baumgartner K."/>
        </authorList>
    </citation>
    <scope>NUCLEOTIDE SEQUENCE [LARGE SCALE GENOMIC DNA]</scope>
    <source>
        <strain evidence="4">UCRPC4</strain>
    </source>
</reference>
<evidence type="ECO:0000313" key="4">
    <source>
        <dbReference type="EMBL" id="KKY18788.1"/>
    </source>
</evidence>
<dbReference type="OrthoDB" id="103349at2759"/>
<dbReference type="SUPFAM" id="SSF53649">
    <property type="entry name" value="Alkaline phosphatase-like"/>
    <property type="match status" value="1"/>
</dbReference>
<keyword evidence="5" id="KW-1185">Reference proteome</keyword>
<keyword evidence="2 4" id="KW-0378">Hydrolase</keyword>
<organism evidence="4 5">
    <name type="scientific">Phaeomoniella chlamydospora</name>
    <name type="common">Phaeoacremonium chlamydosporum</name>
    <dbReference type="NCBI Taxonomy" id="158046"/>
    <lineage>
        <taxon>Eukaryota</taxon>
        <taxon>Fungi</taxon>
        <taxon>Dikarya</taxon>
        <taxon>Ascomycota</taxon>
        <taxon>Pezizomycotina</taxon>
        <taxon>Eurotiomycetes</taxon>
        <taxon>Chaetothyriomycetidae</taxon>
        <taxon>Phaeomoniellales</taxon>
        <taxon>Phaeomoniellaceae</taxon>
        <taxon>Phaeomoniella</taxon>
    </lineage>
</organism>
<evidence type="ECO:0000313" key="5">
    <source>
        <dbReference type="Proteomes" id="UP000053317"/>
    </source>
</evidence>
<dbReference type="Proteomes" id="UP000053317">
    <property type="component" value="Unassembled WGS sequence"/>
</dbReference>
<feature type="domain" description="Sulfatase N-terminal" evidence="3">
    <location>
        <begin position="10"/>
        <end position="301"/>
    </location>
</feature>
<dbReference type="EMBL" id="LCWF01000116">
    <property type="protein sequence ID" value="KKY18788.1"/>
    <property type="molecule type" value="Genomic_DNA"/>
</dbReference>
<comment type="similarity">
    <text evidence="1">Belongs to the sulfatase family.</text>
</comment>
<accession>A0A0G2G4R5</accession>
<evidence type="ECO:0000256" key="1">
    <source>
        <dbReference type="ARBA" id="ARBA00008779"/>
    </source>
</evidence>
<sequence>MANGQKTKDKNILLLIADDLGKNLGCYGVKDISTPNIDALAANGILFSHAFTSTASCSASRSVIYTGLHTHQNGQYGLCGERHHFTTFDKVDTAPLLFSRLGYLTGVIGKVHVGPDSVYPWDVREPSWTRDVSWVADRAGAFFEKSKSSSADGGPQPFFLTVGYIDPHRDRSRSGFGNHEGFDARVKDIKYSPFDVAIPTFINDLDESRFEFAEYYQSISRLDQGIGMILSELEKAGQAENTLVIFLSDNGPPFINSKTTLFDAGVCLPMIIRQPGYSTGFTNPNMISYVDILPTLLEWAGETKHSHLPGNSFLPILRSSHVLEDPTWPQLVFGSHTFHEITNYWPTRFMRTRKYKYHRNIAWRLDFPFSADLYGSLTWEGVRNSAAKKSDSTKDTNISKNEVMVGPRRLKDYIFRPPEELYDLEEDPDEVRDLAKDEKNAELVAGFRERLEQWQRDTNDPWLYRDGISVMFIQKHLDAGMKVPDRWDFDVEDVATR</sequence>
<comment type="caution">
    <text evidence="4">The sequence shown here is derived from an EMBL/GenBank/DDBJ whole genome shotgun (WGS) entry which is preliminary data.</text>
</comment>
<reference evidence="4 5" key="2">
    <citation type="submission" date="2015-05" db="EMBL/GenBank/DDBJ databases">
        <authorList>
            <person name="Morales-Cruz A."/>
            <person name="Amrine K.C."/>
            <person name="Cantu D."/>
        </authorList>
    </citation>
    <scope>NUCLEOTIDE SEQUENCE [LARGE SCALE GENOMIC DNA]</scope>
    <source>
        <strain evidence="4">UCRPC4</strain>
    </source>
</reference>
<evidence type="ECO:0000259" key="3">
    <source>
        <dbReference type="Pfam" id="PF00884"/>
    </source>
</evidence>
<dbReference type="AlphaFoldDB" id="A0A0G2G4R5"/>